<dbReference type="EC" id="3.5.1.-" evidence="3"/>
<dbReference type="InterPro" id="IPR050266">
    <property type="entry name" value="AB_hydrolase_sf"/>
</dbReference>
<evidence type="ECO:0000313" key="3">
    <source>
        <dbReference type="EMBL" id="SUB57277.1"/>
    </source>
</evidence>
<evidence type="ECO:0000256" key="1">
    <source>
        <dbReference type="ARBA" id="ARBA00022801"/>
    </source>
</evidence>
<protein>
    <submittedName>
        <fullName evidence="3">Aminoacrylate hydrolase RutD</fullName>
        <ecNumber evidence="3">3.5.1.-</ecNumber>
    </submittedName>
</protein>
<accession>A0A379C6Q4</accession>
<dbReference type="STRING" id="1122949.GCA_000378725_01220"/>
<dbReference type="Pfam" id="PF00561">
    <property type="entry name" value="Abhydrolase_1"/>
    <property type="match status" value="1"/>
</dbReference>
<keyword evidence="1 3" id="KW-0378">Hydrolase</keyword>
<gene>
    <name evidence="3" type="primary">rutD</name>
    <name evidence="3" type="ORF">NCTC13149_01112</name>
</gene>
<feature type="domain" description="AB hydrolase-1" evidence="2">
    <location>
        <begin position="23"/>
        <end position="120"/>
    </location>
</feature>
<dbReference type="AlphaFoldDB" id="A0A379C6Q4"/>
<dbReference type="InterPro" id="IPR000073">
    <property type="entry name" value="AB_hydrolase_1"/>
</dbReference>
<evidence type="ECO:0000259" key="2">
    <source>
        <dbReference type="Pfam" id="PF00561"/>
    </source>
</evidence>
<dbReference type="PANTHER" id="PTHR43798">
    <property type="entry name" value="MONOACYLGLYCEROL LIPASE"/>
    <property type="match status" value="1"/>
</dbReference>
<sequence>MKSIKLVNSPITYFISGRDYTEWILFIHAAFVNHNMFKSQFEYFHNKYNILAVDIIGHGQSTDTQKGDGIDKMSEWIFEILKVENIKKVHIVGVSLGAVLAQDFANHYPNLVSSMACFGGYDINNVDIKMQKQNGAKQKIMMLKALFSIKWFAKENKKISAYTLQAQDEFFDMNILFPKKSFIFMARLNSMINKYKTGKRNYPLLIGCGSFDIPMELEAVKQWKISEPNCRVAIFENSGHCVNMDVPQEFNETVEDFWTSAE</sequence>
<dbReference type="EMBL" id="UGSZ01000001">
    <property type="protein sequence ID" value="SUB57277.1"/>
    <property type="molecule type" value="Genomic_DNA"/>
</dbReference>
<evidence type="ECO:0000313" key="4">
    <source>
        <dbReference type="Proteomes" id="UP000255517"/>
    </source>
</evidence>
<dbReference type="PANTHER" id="PTHR43798:SF31">
    <property type="entry name" value="AB HYDROLASE SUPERFAMILY PROTEIN YCLE"/>
    <property type="match status" value="1"/>
</dbReference>
<dbReference type="GO" id="GO:0016020">
    <property type="term" value="C:membrane"/>
    <property type="evidence" value="ECO:0007669"/>
    <property type="project" value="TreeGrafter"/>
</dbReference>
<dbReference type="RefSeq" id="WP_019034943.1">
    <property type="nucleotide sequence ID" value="NZ_UGSZ01000001.1"/>
</dbReference>
<dbReference type="Gene3D" id="3.40.50.1820">
    <property type="entry name" value="alpha/beta hydrolase"/>
    <property type="match status" value="1"/>
</dbReference>
<name>A0A379C6Q4_9FIRM</name>
<dbReference type="OrthoDB" id="9776685at2"/>
<dbReference type="GO" id="GO:0016787">
    <property type="term" value="F:hydrolase activity"/>
    <property type="evidence" value="ECO:0007669"/>
    <property type="project" value="UniProtKB-KW"/>
</dbReference>
<reference evidence="3 4" key="1">
    <citation type="submission" date="2018-06" db="EMBL/GenBank/DDBJ databases">
        <authorList>
            <consortium name="Pathogen Informatics"/>
            <person name="Doyle S."/>
        </authorList>
    </citation>
    <scope>NUCLEOTIDE SEQUENCE [LARGE SCALE GENOMIC DNA]</scope>
    <source>
        <strain evidence="3 4">NCTC13149</strain>
    </source>
</reference>
<dbReference type="Proteomes" id="UP000255517">
    <property type="component" value="Unassembled WGS sequence"/>
</dbReference>
<dbReference type="SUPFAM" id="SSF53474">
    <property type="entry name" value="alpha/beta-Hydrolases"/>
    <property type="match status" value="1"/>
</dbReference>
<proteinExistence type="predicted"/>
<organism evidence="3 4">
    <name type="scientific">Peptoniphilus lacrimalis</name>
    <dbReference type="NCBI Taxonomy" id="33031"/>
    <lineage>
        <taxon>Bacteria</taxon>
        <taxon>Bacillati</taxon>
        <taxon>Bacillota</taxon>
        <taxon>Tissierellia</taxon>
        <taxon>Tissierellales</taxon>
        <taxon>Peptoniphilaceae</taxon>
        <taxon>Peptoniphilus</taxon>
    </lineage>
</organism>
<dbReference type="InterPro" id="IPR029058">
    <property type="entry name" value="AB_hydrolase_fold"/>
</dbReference>